<keyword evidence="1" id="KW-0812">Transmembrane</keyword>
<accession>A0A9P4QHR3</accession>
<comment type="caution">
    <text evidence="2">The sequence shown here is derived from an EMBL/GenBank/DDBJ whole genome shotgun (WGS) entry which is preliminary data.</text>
</comment>
<feature type="transmembrane region" description="Helical" evidence="1">
    <location>
        <begin position="24"/>
        <end position="48"/>
    </location>
</feature>
<keyword evidence="3" id="KW-1185">Reference proteome</keyword>
<organism evidence="2 3">
    <name type="scientific">Polychaeton citri CBS 116435</name>
    <dbReference type="NCBI Taxonomy" id="1314669"/>
    <lineage>
        <taxon>Eukaryota</taxon>
        <taxon>Fungi</taxon>
        <taxon>Dikarya</taxon>
        <taxon>Ascomycota</taxon>
        <taxon>Pezizomycotina</taxon>
        <taxon>Dothideomycetes</taxon>
        <taxon>Dothideomycetidae</taxon>
        <taxon>Capnodiales</taxon>
        <taxon>Capnodiaceae</taxon>
        <taxon>Polychaeton</taxon>
    </lineage>
</organism>
<dbReference type="Proteomes" id="UP000799441">
    <property type="component" value="Unassembled WGS sequence"/>
</dbReference>
<keyword evidence="1" id="KW-0472">Membrane</keyword>
<evidence type="ECO:0000256" key="1">
    <source>
        <dbReference type="SAM" id="Phobius"/>
    </source>
</evidence>
<feature type="transmembrane region" description="Helical" evidence="1">
    <location>
        <begin position="69"/>
        <end position="89"/>
    </location>
</feature>
<protein>
    <submittedName>
        <fullName evidence="2">Uncharacterized protein</fullName>
    </submittedName>
</protein>
<gene>
    <name evidence="2" type="ORF">K431DRAFT_281583</name>
</gene>
<dbReference type="AlphaFoldDB" id="A0A9P4QHR3"/>
<evidence type="ECO:0000313" key="2">
    <source>
        <dbReference type="EMBL" id="KAF2725106.1"/>
    </source>
</evidence>
<dbReference type="EMBL" id="MU003769">
    <property type="protein sequence ID" value="KAF2725106.1"/>
    <property type="molecule type" value="Genomic_DNA"/>
</dbReference>
<sequence>MVVIGPGGKFVTDNPFLVRTIGEAVILIFFGALQIVAAVFSFGSCFVTRRCRRTGRRYTQIVHKRLLRWSILRMIDVAIWLFCFLRWFYEAFGERLLEQKASAVEDVTAALRINEQGVGRLMIGQLRENDTNLIFEWT</sequence>
<name>A0A9P4QHR3_9PEZI</name>
<keyword evidence="1" id="KW-1133">Transmembrane helix</keyword>
<proteinExistence type="predicted"/>
<reference evidence="2" key="1">
    <citation type="journal article" date="2020" name="Stud. Mycol.">
        <title>101 Dothideomycetes genomes: a test case for predicting lifestyles and emergence of pathogens.</title>
        <authorList>
            <person name="Haridas S."/>
            <person name="Albert R."/>
            <person name="Binder M."/>
            <person name="Bloem J."/>
            <person name="Labutti K."/>
            <person name="Salamov A."/>
            <person name="Andreopoulos B."/>
            <person name="Baker S."/>
            <person name="Barry K."/>
            <person name="Bills G."/>
            <person name="Bluhm B."/>
            <person name="Cannon C."/>
            <person name="Castanera R."/>
            <person name="Culley D."/>
            <person name="Daum C."/>
            <person name="Ezra D."/>
            <person name="Gonzalez J."/>
            <person name="Henrissat B."/>
            <person name="Kuo A."/>
            <person name="Liang C."/>
            <person name="Lipzen A."/>
            <person name="Lutzoni F."/>
            <person name="Magnuson J."/>
            <person name="Mondo S."/>
            <person name="Nolan M."/>
            <person name="Ohm R."/>
            <person name="Pangilinan J."/>
            <person name="Park H.-J."/>
            <person name="Ramirez L."/>
            <person name="Alfaro M."/>
            <person name="Sun H."/>
            <person name="Tritt A."/>
            <person name="Yoshinaga Y."/>
            <person name="Zwiers L.-H."/>
            <person name="Turgeon B."/>
            <person name="Goodwin S."/>
            <person name="Spatafora J."/>
            <person name="Crous P."/>
            <person name="Grigoriev I."/>
        </authorList>
    </citation>
    <scope>NUCLEOTIDE SEQUENCE</scope>
    <source>
        <strain evidence="2">CBS 116435</strain>
    </source>
</reference>
<evidence type="ECO:0000313" key="3">
    <source>
        <dbReference type="Proteomes" id="UP000799441"/>
    </source>
</evidence>